<sequence>MAGTSSGSCNTTDPGPAFEYQTNNALQQCRQYTFSAYTDAVQPVTIMGIIPGGQAFTLSPPKGPDSFDWTANVADGTSVVFIMIDAQGRQGGSSNLLTVAETDDPSCLNSTSPSSTEAPIASPTSTSGSPSPSPSGSDSSGPSTGAIVGIVIGALLFIAVVISLVLFCIRRRQEHRNPNNWIEASGAFSSGRRRSVDIDLLAGDEGTNLHPPYADSRNPNSLRPIPPSTYHDNRSSALSHPITQYSDSFDAQSSTNFLPPGSVITPFTGEPPSTNRGTSRGTKGSMAPSLGAPRYILHHDAEDIAAEEEEEEVVELPPMYKPRVGPSTSGSASGSASTSGNTALVDRKEPIPS</sequence>
<evidence type="ECO:0000313" key="7">
    <source>
        <dbReference type="EMBL" id="KAF9076210.1"/>
    </source>
</evidence>
<feature type="compositionally biased region" description="Low complexity" evidence="5">
    <location>
        <begin position="122"/>
        <end position="142"/>
    </location>
</feature>
<protein>
    <submittedName>
        <fullName evidence="7">Uncharacterized protein</fullName>
    </submittedName>
</protein>
<gene>
    <name evidence="7" type="ORF">BDP27DRAFT_1358226</name>
</gene>
<keyword evidence="2 6" id="KW-0812">Transmembrane</keyword>
<evidence type="ECO:0000256" key="2">
    <source>
        <dbReference type="ARBA" id="ARBA00022692"/>
    </source>
</evidence>
<feature type="region of interest" description="Disordered" evidence="5">
    <location>
        <begin position="208"/>
        <end position="236"/>
    </location>
</feature>
<feature type="compositionally biased region" description="Low complexity" evidence="5">
    <location>
        <begin position="327"/>
        <end position="343"/>
    </location>
</feature>
<comment type="subcellular location">
    <subcellularLocation>
        <location evidence="1">Membrane</location>
        <topology evidence="1">Single-pass membrane protein</topology>
    </subcellularLocation>
</comment>
<dbReference type="GO" id="GO:0071944">
    <property type="term" value="C:cell periphery"/>
    <property type="evidence" value="ECO:0007669"/>
    <property type="project" value="UniProtKB-ARBA"/>
</dbReference>
<feature type="compositionally biased region" description="Polar residues" evidence="5">
    <location>
        <begin position="107"/>
        <end position="117"/>
    </location>
</feature>
<name>A0A9P5Q9I2_9AGAR</name>
<feature type="region of interest" description="Disordered" evidence="5">
    <location>
        <begin position="95"/>
        <end position="142"/>
    </location>
</feature>
<evidence type="ECO:0000256" key="6">
    <source>
        <dbReference type="SAM" id="Phobius"/>
    </source>
</evidence>
<reference evidence="7" key="1">
    <citation type="submission" date="2020-11" db="EMBL/GenBank/DDBJ databases">
        <authorList>
            <consortium name="DOE Joint Genome Institute"/>
            <person name="Ahrendt S."/>
            <person name="Riley R."/>
            <person name="Andreopoulos W."/>
            <person name="Labutti K."/>
            <person name="Pangilinan J."/>
            <person name="Ruiz-Duenas F.J."/>
            <person name="Barrasa J.M."/>
            <person name="Sanchez-Garcia M."/>
            <person name="Camarero S."/>
            <person name="Miyauchi S."/>
            <person name="Serrano A."/>
            <person name="Linde D."/>
            <person name="Babiker R."/>
            <person name="Drula E."/>
            <person name="Ayuso-Fernandez I."/>
            <person name="Pacheco R."/>
            <person name="Padilla G."/>
            <person name="Ferreira P."/>
            <person name="Barriuso J."/>
            <person name="Kellner H."/>
            <person name="Castanera R."/>
            <person name="Alfaro M."/>
            <person name="Ramirez L."/>
            <person name="Pisabarro A.G."/>
            <person name="Kuo A."/>
            <person name="Tritt A."/>
            <person name="Lipzen A."/>
            <person name="He G."/>
            <person name="Yan M."/>
            <person name="Ng V."/>
            <person name="Cullen D."/>
            <person name="Martin F."/>
            <person name="Rosso M.-N."/>
            <person name="Henrissat B."/>
            <person name="Hibbett D."/>
            <person name="Martinez A.T."/>
            <person name="Grigoriev I.V."/>
        </authorList>
    </citation>
    <scope>NUCLEOTIDE SEQUENCE</scope>
    <source>
        <strain evidence="7">AH 40177</strain>
    </source>
</reference>
<dbReference type="AlphaFoldDB" id="A0A9P5Q9I2"/>
<keyword evidence="8" id="KW-1185">Reference proteome</keyword>
<dbReference type="EMBL" id="JADNRY010000007">
    <property type="protein sequence ID" value="KAF9076210.1"/>
    <property type="molecule type" value="Genomic_DNA"/>
</dbReference>
<dbReference type="InterPro" id="IPR051694">
    <property type="entry name" value="Immunoregulatory_rcpt-like"/>
</dbReference>
<dbReference type="Proteomes" id="UP000772434">
    <property type="component" value="Unassembled WGS sequence"/>
</dbReference>
<feature type="region of interest" description="Disordered" evidence="5">
    <location>
        <begin position="304"/>
        <end position="353"/>
    </location>
</feature>
<comment type="caution">
    <text evidence="7">The sequence shown here is derived from an EMBL/GenBank/DDBJ whole genome shotgun (WGS) entry which is preliminary data.</text>
</comment>
<dbReference type="CDD" id="cd12087">
    <property type="entry name" value="TM_EGFR-like"/>
    <property type="match status" value="1"/>
</dbReference>
<proteinExistence type="predicted"/>
<evidence type="ECO:0000256" key="5">
    <source>
        <dbReference type="SAM" id="MobiDB-lite"/>
    </source>
</evidence>
<dbReference type="GO" id="GO:0016020">
    <property type="term" value="C:membrane"/>
    <property type="evidence" value="ECO:0007669"/>
    <property type="project" value="UniProtKB-SubCell"/>
</dbReference>
<evidence type="ECO:0000256" key="4">
    <source>
        <dbReference type="ARBA" id="ARBA00023136"/>
    </source>
</evidence>
<dbReference type="PANTHER" id="PTHR15549">
    <property type="entry name" value="PAIRED IMMUNOGLOBULIN-LIKE TYPE 2 RECEPTOR"/>
    <property type="match status" value="1"/>
</dbReference>
<accession>A0A9P5Q9I2</accession>
<evidence type="ECO:0000256" key="1">
    <source>
        <dbReference type="ARBA" id="ARBA00004167"/>
    </source>
</evidence>
<evidence type="ECO:0000313" key="8">
    <source>
        <dbReference type="Proteomes" id="UP000772434"/>
    </source>
</evidence>
<organism evidence="7 8">
    <name type="scientific">Rhodocollybia butyracea</name>
    <dbReference type="NCBI Taxonomy" id="206335"/>
    <lineage>
        <taxon>Eukaryota</taxon>
        <taxon>Fungi</taxon>
        <taxon>Dikarya</taxon>
        <taxon>Basidiomycota</taxon>
        <taxon>Agaricomycotina</taxon>
        <taxon>Agaricomycetes</taxon>
        <taxon>Agaricomycetidae</taxon>
        <taxon>Agaricales</taxon>
        <taxon>Marasmiineae</taxon>
        <taxon>Omphalotaceae</taxon>
        <taxon>Rhodocollybia</taxon>
    </lineage>
</organism>
<keyword evidence="4 6" id="KW-0472">Membrane</keyword>
<feature type="compositionally biased region" description="Acidic residues" evidence="5">
    <location>
        <begin position="304"/>
        <end position="314"/>
    </location>
</feature>
<feature type="region of interest" description="Disordered" evidence="5">
    <location>
        <begin position="252"/>
        <end position="290"/>
    </location>
</feature>
<evidence type="ECO:0000256" key="3">
    <source>
        <dbReference type="ARBA" id="ARBA00022989"/>
    </source>
</evidence>
<dbReference type="OrthoDB" id="2591431at2759"/>
<keyword evidence="3 6" id="KW-1133">Transmembrane helix</keyword>
<feature type="compositionally biased region" description="Polar residues" evidence="5">
    <location>
        <begin position="271"/>
        <end position="282"/>
    </location>
</feature>
<feature type="transmembrane region" description="Helical" evidence="6">
    <location>
        <begin position="146"/>
        <end position="169"/>
    </location>
</feature>